<dbReference type="SUPFAM" id="SSF140478">
    <property type="entry name" value="LemA-like"/>
    <property type="match status" value="1"/>
</dbReference>
<keyword evidence="3 6" id="KW-0812">Transmembrane</keyword>
<keyword evidence="8" id="KW-1185">Reference proteome</keyword>
<dbReference type="InterPro" id="IPR023353">
    <property type="entry name" value="LemA-like_dom_sf"/>
</dbReference>
<gene>
    <name evidence="7" type="ORF">Q765_07940</name>
</gene>
<evidence type="ECO:0000256" key="2">
    <source>
        <dbReference type="ARBA" id="ARBA00008854"/>
    </source>
</evidence>
<organism evidence="7 8">
    <name type="scientific">Flavobacterium rivuli WB 3.3-2 = DSM 21788</name>
    <dbReference type="NCBI Taxonomy" id="1121895"/>
    <lineage>
        <taxon>Bacteria</taxon>
        <taxon>Pseudomonadati</taxon>
        <taxon>Bacteroidota</taxon>
        <taxon>Flavobacteriia</taxon>
        <taxon>Flavobacteriales</taxon>
        <taxon>Flavobacteriaceae</taxon>
        <taxon>Flavobacterium</taxon>
    </lineage>
</organism>
<dbReference type="Gene3D" id="1.20.1440.20">
    <property type="entry name" value="LemA-like domain"/>
    <property type="match status" value="1"/>
</dbReference>
<evidence type="ECO:0000256" key="5">
    <source>
        <dbReference type="ARBA" id="ARBA00023136"/>
    </source>
</evidence>
<dbReference type="PANTHER" id="PTHR34478:SF1">
    <property type="entry name" value="PROTEIN LEMA"/>
    <property type="match status" value="1"/>
</dbReference>
<feature type="transmembrane region" description="Helical" evidence="6">
    <location>
        <begin position="6"/>
        <end position="25"/>
    </location>
</feature>
<evidence type="ECO:0000256" key="4">
    <source>
        <dbReference type="ARBA" id="ARBA00022989"/>
    </source>
</evidence>
<dbReference type="Pfam" id="PF04011">
    <property type="entry name" value="LemA"/>
    <property type="match status" value="1"/>
</dbReference>
<dbReference type="RefSeq" id="WP_020213065.1">
    <property type="nucleotide sequence ID" value="NZ_JRLX01000006.1"/>
</dbReference>
<proteinExistence type="inferred from homology"/>
<comment type="caution">
    <text evidence="7">The sequence shown here is derived from an EMBL/GenBank/DDBJ whole genome shotgun (WGS) entry which is preliminary data.</text>
</comment>
<accession>A0A0A2MFR4</accession>
<comment type="similarity">
    <text evidence="2">Belongs to the LemA family.</text>
</comment>
<evidence type="ECO:0000256" key="3">
    <source>
        <dbReference type="ARBA" id="ARBA00022692"/>
    </source>
</evidence>
<keyword evidence="4 6" id="KW-1133">Transmembrane helix</keyword>
<protein>
    <submittedName>
        <fullName evidence="7">Membrane protein</fullName>
    </submittedName>
</protein>
<dbReference type="Proteomes" id="UP000030152">
    <property type="component" value="Unassembled WGS sequence"/>
</dbReference>
<dbReference type="AlphaFoldDB" id="A0A0A2MFR4"/>
<dbReference type="PANTHER" id="PTHR34478">
    <property type="entry name" value="PROTEIN LEMA"/>
    <property type="match status" value="1"/>
</dbReference>
<dbReference type="STRING" id="1121895.GCA_000378485_01906"/>
<comment type="subcellular location">
    <subcellularLocation>
        <location evidence="1">Membrane</location>
        <topology evidence="1">Single-pass membrane protein</topology>
    </subcellularLocation>
</comment>
<evidence type="ECO:0000256" key="6">
    <source>
        <dbReference type="SAM" id="Phobius"/>
    </source>
</evidence>
<dbReference type="OrthoDB" id="9804152at2"/>
<evidence type="ECO:0000313" key="8">
    <source>
        <dbReference type="Proteomes" id="UP000030152"/>
    </source>
</evidence>
<evidence type="ECO:0000313" key="7">
    <source>
        <dbReference type="EMBL" id="KGO87125.1"/>
    </source>
</evidence>
<dbReference type="EMBL" id="JRLX01000006">
    <property type="protein sequence ID" value="KGO87125.1"/>
    <property type="molecule type" value="Genomic_DNA"/>
</dbReference>
<sequence>MNPIIALVIIVLLVVGLISVIISSYNKLVMLRFNTDKAFANIDVLLKQRADEIPNLIKVVKEYQGYEATTLEKLTELRTRFLNATNANDKVELSNQMDKAMKSVFAVSENYPVLQAAQSFTELQNRVSGLENAIADRREFFNESINMYNIGITEFPPVILAKLLGYKEKTLLQISEQEKEYHGVQF</sequence>
<dbReference type="eggNOG" id="COG1704">
    <property type="taxonomic scope" value="Bacteria"/>
</dbReference>
<dbReference type="GO" id="GO:0016020">
    <property type="term" value="C:membrane"/>
    <property type="evidence" value="ECO:0007669"/>
    <property type="project" value="UniProtKB-SubCell"/>
</dbReference>
<keyword evidence="5 6" id="KW-0472">Membrane</keyword>
<evidence type="ECO:0000256" key="1">
    <source>
        <dbReference type="ARBA" id="ARBA00004167"/>
    </source>
</evidence>
<dbReference type="InterPro" id="IPR007156">
    <property type="entry name" value="MamQ_LemA"/>
</dbReference>
<name>A0A0A2MFR4_9FLAO</name>
<reference evidence="7 8" key="1">
    <citation type="submission" date="2013-09" db="EMBL/GenBank/DDBJ databases">
        <authorList>
            <person name="Zeng Z."/>
            <person name="Chen C."/>
        </authorList>
    </citation>
    <scope>NUCLEOTIDE SEQUENCE [LARGE SCALE GENOMIC DNA]</scope>
    <source>
        <strain evidence="7 8">WB 3.3-2</strain>
    </source>
</reference>